<dbReference type="RefSeq" id="WP_039633447.1">
    <property type="nucleotide sequence ID" value="NZ_AYSO01000017.1"/>
</dbReference>
<dbReference type="InterPro" id="IPR016446">
    <property type="entry name" value="Flavin_OxRdtase_Frp"/>
</dbReference>
<organism evidence="7 8">
    <name type="scientific">Clostridium argentinense CDC 2741</name>
    <dbReference type="NCBI Taxonomy" id="1418104"/>
    <lineage>
        <taxon>Bacteria</taxon>
        <taxon>Bacillati</taxon>
        <taxon>Bacillota</taxon>
        <taxon>Clostridia</taxon>
        <taxon>Eubacteriales</taxon>
        <taxon>Clostridiaceae</taxon>
        <taxon>Clostridium</taxon>
    </lineage>
</organism>
<evidence type="ECO:0000313" key="7">
    <source>
        <dbReference type="EMBL" id="KIE46133.1"/>
    </source>
</evidence>
<keyword evidence="4 5" id="KW-0560">Oxidoreductase</keyword>
<evidence type="ECO:0000259" key="6">
    <source>
        <dbReference type="Pfam" id="PF00881"/>
    </source>
</evidence>
<comment type="caution">
    <text evidence="7">The sequence shown here is derived from an EMBL/GenBank/DDBJ whole genome shotgun (WGS) entry which is preliminary data.</text>
</comment>
<evidence type="ECO:0000256" key="3">
    <source>
        <dbReference type="ARBA" id="ARBA00022643"/>
    </source>
</evidence>
<accession>A0A0C1U3S1</accession>
<dbReference type="PANTHER" id="PTHR43425">
    <property type="entry name" value="OXYGEN-INSENSITIVE NADPH NITROREDUCTASE"/>
    <property type="match status" value="1"/>
</dbReference>
<keyword evidence="5" id="KW-0521">NADP</keyword>
<evidence type="ECO:0000256" key="1">
    <source>
        <dbReference type="ARBA" id="ARBA00008366"/>
    </source>
</evidence>
<sequence>MNEVIKTINERVSLRKYENKKISKDHLDIILNSSMRAPTAGNMMLYSILTIENEDTKKKLSISCDNQPFIAKAPLILIFLADFHRTYRYFDISKVKDYYIKNNKKYRLPSEGDLFLAINDAIIAAQNAVISAESLGIGSCYIGDIMENYEFHKELLNLPDYTFPICMLTLGYYPQDMKKIYHKRFDKKYTVYSEKYADLSDDDIKECYKEWDKNFMANNPYNGENTGQILYARKTGGDFSLEMTRSVREALKNWNEEI</sequence>
<dbReference type="Proteomes" id="UP000031366">
    <property type="component" value="Unassembled WGS sequence"/>
</dbReference>
<name>A0A0C1U3S1_9CLOT</name>
<dbReference type="PANTHER" id="PTHR43425:SF2">
    <property type="entry name" value="OXYGEN-INSENSITIVE NADPH NITROREDUCTASE"/>
    <property type="match status" value="1"/>
</dbReference>
<dbReference type="Pfam" id="PF00881">
    <property type="entry name" value="Nitroreductase"/>
    <property type="match status" value="1"/>
</dbReference>
<dbReference type="AlphaFoldDB" id="A0A0C1U3S1"/>
<dbReference type="EMBL" id="AYSO01000017">
    <property type="protein sequence ID" value="KIE46133.1"/>
    <property type="molecule type" value="Genomic_DNA"/>
</dbReference>
<dbReference type="Gene3D" id="3.40.109.10">
    <property type="entry name" value="NADH Oxidase"/>
    <property type="match status" value="1"/>
</dbReference>
<comment type="similarity">
    <text evidence="1 5">Belongs to the flavin oxidoreductase frp family.</text>
</comment>
<gene>
    <name evidence="7" type="ORF">U732_1649</name>
</gene>
<keyword evidence="3 5" id="KW-0288">FMN</keyword>
<dbReference type="OrthoDB" id="9775805at2"/>
<proteinExistence type="inferred from homology"/>
<dbReference type="STRING" id="29341.RSJ17_10945"/>
<feature type="domain" description="Nitroreductase" evidence="6">
    <location>
        <begin position="8"/>
        <end position="172"/>
    </location>
</feature>
<dbReference type="SUPFAM" id="SSF55469">
    <property type="entry name" value="FMN-dependent nitroreductase-like"/>
    <property type="match status" value="1"/>
</dbReference>
<evidence type="ECO:0000256" key="4">
    <source>
        <dbReference type="ARBA" id="ARBA00023002"/>
    </source>
</evidence>
<evidence type="ECO:0000256" key="2">
    <source>
        <dbReference type="ARBA" id="ARBA00022630"/>
    </source>
</evidence>
<dbReference type="InterPro" id="IPR000415">
    <property type="entry name" value="Nitroreductase-like"/>
</dbReference>
<keyword evidence="8" id="KW-1185">Reference proteome</keyword>
<protein>
    <submittedName>
        <fullName evidence="7">Nitroreductase family protein</fullName>
    </submittedName>
</protein>
<dbReference type="InterPro" id="IPR029479">
    <property type="entry name" value="Nitroreductase"/>
</dbReference>
<evidence type="ECO:0000256" key="5">
    <source>
        <dbReference type="PIRNR" id="PIRNR005426"/>
    </source>
</evidence>
<keyword evidence="2 5" id="KW-0285">Flavoprotein</keyword>
<evidence type="ECO:0000313" key="8">
    <source>
        <dbReference type="Proteomes" id="UP000031366"/>
    </source>
</evidence>
<reference evidence="7 8" key="1">
    <citation type="journal article" date="2015" name="Infect. Genet. Evol.">
        <title>Genomic sequences of six botulinum neurotoxin-producing strains representing three clostridial species illustrate the mobility and diversity of botulinum neurotoxin genes.</title>
        <authorList>
            <person name="Smith T.J."/>
            <person name="Hill K.K."/>
            <person name="Xie G."/>
            <person name="Foley B.T."/>
            <person name="Williamson C.H."/>
            <person name="Foster J.T."/>
            <person name="Johnson S.L."/>
            <person name="Chertkov O."/>
            <person name="Teshima H."/>
            <person name="Gibbons H.S."/>
            <person name="Johnsky L.A."/>
            <person name="Karavis M.A."/>
            <person name="Smith L.A."/>
        </authorList>
    </citation>
    <scope>NUCLEOTIDE SEQUENCE [LARGE SCALE GENOMIC DNA]</scope>
    <source>
        <strain evidence="7 8">CDC 2741</strain>
    </source>
</reference>
<dbReference type="PIRSF" id="PIRSF005426">
    <property type="entry name" value="Frp"/>
    <property type="match status" value="1"/>
</dbReference>
<dbReference type="GO" id="GO:0016491">
    <property type="term" value="F:oxidoreductase activity"/>
    <property type="evidence" value="ECO:0007669"/>
    <property type="project" value="UniProtKB-UniRule"/>
</dbReference>